<reference evidence="2" key="2">
    <citation type="journal article" date="2023" name="Int. J. Mol. Sci.">
        <title>De Novo Assembly and Annotation of 11 Diverse Shrub Willow (Salix) Genomes Reveals Novel Gene Organization in Sex-Linked Regions.</title>
        <authorList>
            <person name="Hyden B."/>
            <person name="Feng K."/>
            <person name="Yates T.B."/>
            <person name="Jawdy S."/>
            <person name="Cereghino C."/>
            <person name="Smart L.B."/>
            <person name="Muchero W."/>
        </authorList>
    </citation>
    <scope>NUCLEOTIDE SEQUENCE</scope>
    <source>
        <tissue evidence="2">Shoot tip</tissue>
    </source>
</reference>
<dbReference type="OrthoDB" id="1693584at2759"/>
<evidence type="ECO:0000256" key="1">
    <source>
        <dbReference type="SAM" id="Phobius"/>
    </source>
</evidence>
<accession>A0A9Q0TGM4</accession>
<dbReference type="GO" id="GO:0004386">
    <property type="term" value="F:helicase activity"/>
    <property type="evidence" value="ECO:0007669"/>
    <property type="project" value="UniProtKB-KW"/>
</dbReference>
<keyword evidence="1" id="KW-0472">Membrane</keyword>
<dbReference type="PROSITE" id="PS51257">
    <property type="entry name" value="PROKAR_LIPOPROTEIN"/>
    <property type="match status" value="1"/>
</dbReference>
<dbReference type="AlphaFoldDB" id="A0A9Q0TGM4"/>
<keyword evidence="2" id="KW-0547">Nucleotide-binding</keyword>
<name>A0A9Q0TGM4_SALPP</name>
<keyword evidence="2" id="KW-0378">Hydrolase</keyword>
<keyword evidence="2" id="KW-0347">Helicase</keyword>
<comment type="caution">
    <text evidence="2">The sequence shown here is derived from an EMBL/GenBank/DDBJ whole genome shotgun (WGS) entry which is preliminary data.</text>
</comment>
<keyword evidence="3" id="KW-1185">Reference proteome</keyword>
<evidence type="ECO:0000313" key="3">
    <source>
        <dbReference type="Proteomes" id="UP001151532"/>
    </source>
</evidence>
<feature type="transmembrane region" description="Helical" evidence="1">
    <location>
        <begin position="6"/>
        <end position="28"/>
    </location>
</feature>
<organism evidence="2 3">
    <name type="scientific">Salix purpurea</name>
    <name type="common">Purple osier willow</name>
    <dbReference type="NCBI Taxonomy" id="77065"/>
    <lineage>
        <taxon>Eukaryota</taxon>
        <taxon>Viridiplantae</taxon>
        <taxon>Streptophyta</taxon>
        <taxon>Embryophyta</taxon>
        <taxon>Tracheophyta</taxon>
        <taxon>Spermatophyta</taxon>
        <taxon>Magnoliopsida</taxon>
        <taxon>eudicotyledons</taxon>
        <taxon>Gunneridae</taxon>
        <taxon>Pentapetalae</taxon>
        <taxon>rosids</taxon>
        <taxon>fabids</taxon>
        <taxon>Malpighiales</taxon>
        <taxon>Salicaceae</taxon>
        <taxon>Saliceae</taxon>
        <taxon>Salix</taxon>
    </lineage>
</organism>
<keyword evidence="1" id="KW-0812">Transmembrane</keyword>
<evidence type="ECO:0000313" key="2">
    <source>
        <dbReference type="EMBL" id="KAJ6711301.1"/>
    </source>
</evidence>
<dbReference type="Proteomes" id="UP001151532">
    <property type="component" value="Chromosome 1"/>
</dbReference>
<dbReference type="Pfam" id="PF21010">
    <property type="entry name" value="HA2_C"/>
    <property type="match status" value="1"/>
</dbReference>
<proteinExistence type="predicted"/>
<gene>
    <name evidence="2" type="ORF">OIU79_007700</name>
</gene>
<keyword evidence="1" id="KW-1133">Transmembrane helix</keyword>
<dbReference type="EMBL" id="JAPFFK010000015">
    <property type="protein sequence ID" value="KAJ6711301.1"/>
    <property type="molecule type" value="Genomic_DNA"/>
</dbReference>
<protein>
    <submittedName>
        <fullName evidence="2">ATP-DEPENDENT RNA HELICASE DHX57-RELATED</fullName>
    </submittedName>
</protein>
<reference evidence="2" key="1">
    <citation type="submission" date="2022-11" db="EMBL/GenBank/DDBJ databases">
        <authorList>
            <person name="Hyden B.L."/>
            <person name="Feng K."/>
            <person name="Yates T."/>
            <person name="Jawdy S."/>
            <person name="Smart L.B."/>
            <person name="Muchero W."/>
        </authorList>
    </citation>
    <scope>NUCLEOTIDE SEQUENCE</scope>
    <source>
        <tissue evidence="2">Shoot tip</tissue>
    </source>
</reference>
<dbReference type="Gene3D" id="1.20.120.1080">
    <property type="match status" value="1"/>
</dbReference>
<keyword evidence="2" id="KW-0067">ATP-binding</keyword>
<sequence>MFSIKLQMLLYGAIFGCLSPILSISAFLSYKSPFVYPKDEKQNVERAKLALLVDKNDGSNDTNNNDRLSDHLLMMVAYKKWEKILSEVSQGLLYLIKQLSSNGN</sequence>